<keyword evidence="4 6" id="KW-1133">Transmembrane helix</keyword>
<feature type="transmembrane region" description="Helical" evidence="6">
    <location>
        <begin position="398"/>
        <end position="418"/>
    </location>
</feature>
<sequence length="431" mass="48316">MSVLKVHYFLWFGSLSGIMPFVAVFATQHSVANTEDIGILYFVLPFIVSIFKPLFCSIADRNNSHKKVLIFSIIATILGYGLLLLIIYVNFGVFSWYMFCILILIANSGQGIVISLNDYLVMKEVTRLNRNYGAYRVWGTVGWGGFGVIAGIVNQYITKLPFLLPGLLMFRKPLSVVLKAPFKASWKAVVHVFHIFRNNPSLIQYIVIVLIFGALTAFHWSYYFIYLEKIRGNDSLLMGLALFVESFAGELPLFIVANVILRYCGPSMSLNISLAAFAFRYFIYGYVFTVGTTYWDILLVEVVQGLTFGLFYTVMTDLAQHYATQENHRILAAREAIKEMADKDTEAVDETIAVNSVDDLTSRSYATLQGIMSGAFEGIGLGIGALAGGYLINRIDVFAIWKVGAFLALFAIIFNVSVEAIKYVYNKRHVK</sequence>
<dbReference type="Proteomes" id="UP000759131">
    <property type="component" value="Unassembled WGS sequence"/>
</dbReference>
<dbReference type="PANTHER" id="PTHR16172:SF41">
    <property type="entry name" value="MAJOR FACILITATOR SUPERFAMILY DOMAIN-CONTAINING PROTEIN 6-LIKE"/>
    <property type="match status" value="1"/>
</dbReference>
<evidence type="ECO:0000313" key="8">
    <source>
        <dbReference type="EMBL" id="CAD7623556.1"/>
    </source>
</evidence>
<dbReference type="InterPro" id="IPR036259">
    <property type="entry name" value="MFS_trans_sf"/>
</dbReference>
<dbReference type="EMBL" id="CAJPIZ010001724">
    <property type="protein sequence ID" value="CAG2103986.1"/>
    <property type="molecule type" value="Genomic_DNA"/>
</dbReference>
<evidence type="ECO:0000256" key="6">
    <source>
        <dbReference type="SAM" id="Phobius"/>
    </source>
</evidence>
<keyword evidence="5 6" id="KW-0472">Membrane</keyword>
<dbReference type="PANTHER" id="PTHR16172">
    <property type="entry name" value="MAJOR FACILITATOR SUPERFAMILY DOMAIN-CONTAINING PROTEIN 6-LIKE"/>
    <property type="match status" value="1"/>
</dbReference>
<evidence type="ECO:0000256" key="1">
    <source>
        <dbReference type="ARBA" id="ARBA00004141"/>
    </source>
</evidence>
<gene>
    <name evidence="8" type="ORF">OSB1V03_LOCUS4011</name>
</gene>
<comment type="similarity">
    <text evidence="2">Belongs to the major facilitator superfamily. MFSD6 family.</text>
</comment>
<dbReference type="Pfam" id="PF12832">
    <property type="entry name" value="MFS_1_like"/>
    <property type="match status" value="1"/>
</dbReference>
<feature type="transmembrane region" description="Helical" evidence="6">
    <location>
        <begin position="268"/>
        <end position="288"/>
    </location>
</feature>
<reference evidence="8" key="1">
    <citation type="submission" date="2020-11" db="EMBL/GenBank/DDBJ databases">
        <authorList>
            <person name="Tran Van P."/>
        </authorList>
    </citation>
    <scope>NUCLEOTIDE SEQUENCE</scope>
</reference>
<dbReference type="InterPro" id="IPR024989">
    <property type="entry name" value="MFS_assoc_dom"/>
</dbReference>
<feature type="transmembrane region" description="Helical" evidence="6">
    <location>
        <begin position="94"/>
        <end position="116"/>
    </location>
</feature>
<evidence type="ECO:0000259" key="7">
    <source>
        <dbReference type="Pfam" id="PF12832"/>
    </source>
</evidence>
<dbReference type="SUPFAM" id="SSF103473">
    <property type="entry name" value="MFS general substrate transporter"/>
    <property type="match status" value="1"/>
</dbReference>
<evidence type="ECO:0000256" key="2">
    <source>
        <dbReference type="ARBA" id="ARBA00005241"/>
    </source>
</evidence>
<comment type="subcellular location">
    <subcellularLocation>
        <location evidence="1">Membrane</location>
        <topology evidence="1">Multi-pass membrane protein</topology>
    </subcellularLocation>
</comment>
<evidence type="ECO:0000256" key="3">
    <source>
        <dbReference type="ARBA" id="ARBA00022692"/>
    </source>
</evidence>
<dbReference type="InterPro" id="IPR051717">
    <property type="entry name" value="MFS_MFSD6"/>
</dbReference>
<protein>
    <recommendedName>
        <fullName evidence="7">Major facilitator superfamily associated domain-containing protein</fullName>
    </recommendedName>
</protein>
<feature type="transmembrane region" description="Helical" evidence="6">
    <location>
        <begin position="137"/>
        <end position="157"/>
    </location>
</feature>
<organism evidence="8">
    <name type="scientific">Medioppia subpectinata</name>
    <dbReference type="NCBI Taxonomy" id="1979941"/>
    <lineage>
        <taxon>Eukaryota</taxon>
        <taxon>Metazoa</taxon>
        <taxon>Ecdysozoa</taxon>
        <taxon>Arthropoda</taxon>
        <taxon>Chelicerata</taxon>
        <taxon>Arachnida</taxon>
        <taxon>Acari</taxon>
        <taxon>Acariformes</taxon>
        <taxon>Sarcoptiformes</taxon>
        <taxon>Oribatida</taxon>
        <taxon>Brachypylina</taxon>
        <taxon>Oppioidea</taxon>
        <taxon>Oppiidae</taxon>
        <taxon>Medioppia</taxon>
    </lineage>
</organism>
<dbReference type="EMBL" id="OC856299">
    <property type="protein sequence ID" value="CAD7623556.1"/>
    <property type="molecule type" value="Genomic_DNA"/>
</dbReference>
<dbReference type="AlphaFoldDB" id="A0A7R9PWQ1"/>
<feature type="transmembrane region" description="Helical" evidence="6">
    <location>
        <begin position="7"/>
        <end position="26"/>
    </location>
</feature>
<keyword evidence="9" id="KW-1185">Reference proteome</keyword>
<feature type="transmembrane region" description="Helical" evidence="6">
    <location>
        <begin position="294"/>
        <end position="315"/>
    </location>
</feature>
<keyword evidence="3 6" id="KW-0812">Transmembrane</keyword>
<dbReference type="GO" id="GO:0016020">
    <property type="term" value="C:membrane"/>
    <property type="evidence" value="ECO:0007669"/>
    <property type="project" value="UniProtKB-SubCell"/>
</dbReference>
<evidence type="ECO:0000256" key="5">
    <source>
        <dbReference type="ARBA" id="ARBA00023136"/>
    </source>
</evidence>
<feature type="transmembrane region" description="Helical" evidence="6">
    <location>
        <begin position="371"/>
        <end position="392"/>
    </location>
</feature>
<feature type="transmembrane region" description="Helical" evidence="6">
    <location>
        <begin position="237"/>
        <end position="261"/>
    </location>
</feature>
<feature type="transmembrane region" description="Helical" evidence="6">
    <location>
        <begin position="202"/>
        <end position="225"/>
    </location>
</feature>
<feature type="transmembrane region" description="Helical" evidence="6">
    <location>
        <begin position="68"/>
        <end position="88"/>
    </location>
</feature>
<evidence type="ECO:0000313" key="9">
    <source>
        <dbReference type="Proteomes" id="UP000759131"/>
    </source>
</evidence>
<dbReference type="OrthoDB" id="7531894at2759"/>
<accession>A0A7R9PWQ1</accession>
<evidence type="ECO:0000256" key="4">
    <source>
        <dbReference type="ARBA" id="ARBA00022989"/>
    </source>
</evidence>
<proteinExistence type="inferred from homology"/>
<dbReference type="Gene3D" id="1.20.1250.20">
    <property type="entry name" value="MFS general substrate transporter like domains"/>
    <property type="match status" value="2"/>
</dbReference>
<feature type="transmembrane region" description="Helical" evidence="6">
    <location>
        <begin position="38"/>
        <end position="56"/>
    </location>
</feature>
<name>A0A7R9PWQ1_9ACAR</name>
<feature type="domain" description="Major facilitator superfamily associated" evidence="7">
    <location>
        <begin position="3"/>
        <end position="326"/>
    </location>
</feature>